<sequence>MKELYIIFESYEDLFRVQQRYFLSNFINQGMILFSKSSTKKSLTFVSEDCREFDTLLGINRQCTRVDISDFNSKIYFPYFLDTDFFVKNYKLFFQGVVSLIQESDYWDLDTEHKRYLIEELLCTVADQHADGVSHGYLSFYSNYLYYLSQLRAIADKKSYQKIKKRIEFVSDLDRGHFKEELVTFPKLSKNLGMVNKELVKNVEKLDLRQLPSPYDFFKNSKVHLEYSEFHKNVFSNPLLLKRYSDIHFVSYRIIMGFFFKVLPLLGISLNERNHILYLFVRHVEEYFNVDWKKQINESIKWEECNVNPKR</sequence>
<proteinExistence type="predicted"/>
<evidence type="ECO:0008006" key="3">
    <source>
        <dbReference type="Google" id="ProtNLM"/>
    </source>
</evidence>
<dbReference type="EMBL" id="CP029490">
    <property type="protein sequence ID" value="AWN20304.1"/>
    <property type="molecule type" value="Genomic_DNA"/>
</dbReference>
<dbReference type="RefSeq" id="WP_002963036.1">
    <property type="nucleotide sequence ID" value="NZ_CP029490.1"/>
</dbReference>
<accession>A0ABN5LGT7</accession>
<name>A0ABN5LGT7_9STRE</name>
<dbReference type="Proteomes" id="UP000245369">
    <property type="component" value="Chromosome"/>
</dbReference>
<organism evidence="1 2">
    <name type="scientific">Streptococcus sobrinus</name>
    <dbReference type="NCBI Taxonomy" id="1310"/>
    <lineage>
        <taxon>Bacteria</taxon>
        <taxon>Bacillati</taxon>
        <taxon>Bacillota</taxon>
        <taxon>Bacilli</taxon>
        <taxon>Lactobacillales</taxon>
        <taxon>Streptococcaceae</taxon>
        <taxon>Streptococcus</taxon>
    </lineage>
</organism>
<evidence type="ECO:0000313" key="2">
    <source>
        <dbReference type="Proteomes" id="UP000245369"/>
    </source>
</evidence>
<evidence type="ECO:0000313" key="1">
    <source>
        <dbReference type="EMBL" id="AWN20304.1"/>
    </source>
</evidence>
<protein>
    <recommendedName>
        <fullName evidence="3">DUF4435 domain-containing protein</fullName>
    </recommendedName>
</protein>
<reference evidence="1 2" key="1">
    <citation type="submission" date="2018-05" db="EMBL/GenBank/DDBJ databases">
        <title>Complete genome sequences of Streptococcus sobrinus.</title>
        <authorList>
            <person name="Sales M."/>
            <person name="Jensen P.A."/>
        </authorList>
    </citation>
    <scope>NUCLEOTIDE SEQUENCE [LARGE SCALE GENOMIC DNA]</scope>
    <source>
        <strain evidence="1 2">SL1</strain>
    </source>
</reference>
<gene>
    <name evidence="1" type="ORF">DK182_02645</name>
</gene>
<keyword evidence="2" id="KW-1185">Reference proteome</keyword>
<dbReference type="GeneID" id="93923415"/>